<feature type="domain" description="Mycothiol-dependent maleylpyruvate isomerase metal-binding" evidence="1">
    <location>
        <begin position="12"/>
        <end position="157"/>
    </location>
</feature>
<dbReference type="Gene3D" id="1.20.120.450">
    <property type="entry name" value="dinb family like domain"/>
    <property type="match status" value="1"/>
</dbReference>
<name>A0A7W4Z130_9ACTN</name>
<evidence type="ECO:0000313" key="2">
    <source>
        <dbReference type="EMBL" id="MBB3041431.1"/>
    </source>
</evidence>
<proteinExistence type="predicted"/>
<evidence type="ECO:0000259" key="1">
    <source>
        <dbReference type="Pfam" id="PF11716"/>
    </source>
</evidence>
<dbReference type="RefSeq" id="WP_183591332.1">
    <property type="nucleotide sequence ID" value="NZ_JACHWR010000001.1"/>
</dbReference>
<comment type="caution">
    <text evidence="2">The sequence shown here is derived from an EMBL/GenBank/DDBJ whole genome shotgun (WGS) entry which is preliminary data.</text>
</comment>
<protein>
    <submittedName>
        <fullName evidence="2">Uncharacterized protein (TIGR03083 family)</fullName>
    </submittedName>
</protein>
<keyword evidence="3" id="KW-1185">Reference proteome</keyword>
<organism evidence="2 3">
    <name type="scientific">Nocardioides soli</name>
    <dbReference type="NCBI Taxonomy" id="1036020"/>
    <lineage>
        <taxon>Bacteria</taxon>
        <taxon>Bacillati</taxon>
        <taxon>Actinomycetota</taxon>
        <taxon>Actinomycetes</taxon>
        <taxon>Propionibacteriales</taxon>
        <taxon>Nocardioidaceae</taxon>
        <taxon>Nocardioides</taxon>
    </lineage>
</organism>
<reference evidence="2 3" key="1">
    <citation type="submission" date="2020-08" db="EMBL/GenBank/DDBJ databases">
        <title>Sequencing the genomes of 1000 actinobacteria strains.</title>
        <authorList>
            <person name="Klenk H.-P."/>
        </authorList>
    </citation>
    <scope>NUCLEOTIDE SEQUENCE [LARGE SCALE GENOMIC DNA]</scope>
    <source>
        <strain evidence="2 3">DSM 105498</strain>
    </source>
</reference>
<dbReference type="InterPro" id="IPR024344">
    <property type="entry name" value="MDMPI_metal-binding"/>
</dbReference>
<dbReference type="Pfam" id="PF11716">
    <property type="entry name" value="MDMPI_N"/>
    <property type="match status" value="1"/>
</dbReference>
<dbReference type="Proteomes" id="UP000589626">
    <property type="component" value="Unassembled WGS sequence"/>
</dbReference>
<sequence>MTALDTVRATYAEAAAAFLDLAAQVPPDRYAGPGLGNWDLRSLIGHAGRSLLTVTTYLDTRAERVDAEDAADYFAVVSRLADGTTRDAIHQRGVEAGVLLGDDPMAALRAARDDAEAALDLLEGEDVVIRTAGGGMRVSDYLPTRTFELTVHCLDIARATGLDFTPPTEALADTLALASASALRQGLGVDVVLALTGRQPLPSGASVVP</sequence>
<evidence type="ECO:0000313" key="3">
    <source>
        <dbReference type="Proteomes" id="UP000589626"/>
    </source>
</evidence>
<dbReference type="InterPro" id="IPR034660">
    <property type="entry name" value="DinB/YfiT-like"/>
</dbReference>
<dbReference type="EMBL" id="JACHWR010000001">
    <property type="protein sequence ID" value="MBB3041431.1"/>
    <property type="molecule type" value="Genomic_DNA"/>
</dbReference>
<dbReference type="AlphaFoldDB" id="A0A7W4Z130"/>
<accession>A0A7W4Z130</accession>
<gene>
    <name evidence="2" type="ORF">FHU40_001232</name>
</gene>
<dbReference type="GO" id="GO:0046872">
    <property type="term" value="F:metal ion binding"/>
    <property type="evidence" value="ECO:0007669"/>
    <property type="project" value="InterPro"/>
</dbReference>
<dbReference type="SUPFAM" id="SSF109854">
    <property type="entry name" value="DinB/YfiT-like putative metalloenzymes"/>
    <property type="match status" value="1"/>
</dbReference>